<keyword evidence="8" id="KW-0067">ATP-binding</keyword>
<dbReference type="GO" id="GO:0002949">
    <property type="term" value="P:tRNA threonylcarbamoyladenosine modification"/>
    <property type="evidence" value="ECO:0007669"/>
    <property type="project" value="InterPro"/>
</dbReference>
<dbReference type="SUPFAM" id="SSF52540">
    <property type="entry name" value="P-loop containing nucleoside triphosphate hydrolases"/>
    <property type="match status" value="1"/>
</dbReference>
<keyword evidence="6" id="KW-0479">Metal-binding</keyword>
<dbReference type="EMBL" id="AATS01000004">
    <property type="protein sequence ID" value="EAU55057.1"/>
    <property type="molecule type" value="Genomic_DNA"/>
</dbReference>
<dbReference type="PANTHER" id="PTHR33540">
    <property type="entry name" value="TRNA THREONYLCARBAMOYLADENOSINE BIOSYNTHESIS PROTEIN TSAE"/>
    <property type="match status" value="1"/>
</dbReference>
<dbReference type="eggNOG" id="COG0802">
    <property type="taxonomic scope" value="Bacteria"/>
</dbReference>
<gene>
    <name evidence="11" type="ORF">SPV1_06929</name>
</gene>
<protein>
    <recommendedName>
        <fullName evidence="3">tRNA threonylcarbamoyladenosine biosynthesis protein TsaE</fullName>
    </recommendedName>
    <alternativeName>
        <fullName evidence="10">t(6)A37 threonylcarbamoyladenosine biosynthesis protein TsaE</fullName>
    </alternativeName>
</protein>
<evidence type="ECO:0000256" key="6">
    <source>
        <dbReference type="ARBA" id="ARBA00022723"/>
    </source>
</evidence>
<dbReference type="Gene3D" id="3.40.50.300">
    <property type="entry name" value="P-loop containing nucleotide triphosphate hydrolases"/>
    <property type="match status" value="1"/>
</dbReference>
<dbReference type="Proteomes" id="UP000005297">
    <property type="component" value="Unassembled WGS sequence"/>
</dbReference>
<keyword evidence="9" id="KW-0460">Magnesium</keyword>
<evidence type="ECO:0000256" key="1">
    <source>
        <dbReference type="ARBA" id="ARBA00004496"/>
    </source>
</evidence>
<dbReference type="STRING" id="314344.AL013_10955"/>
<keyword evidence="5" id="KW-0819">tRNA processing</keyword>
<dbReference type="GO" id="GO:0005737">
    <property type="term" value="C:cytoplasm"/>
    <property type="evidence" value="ECO:0007669"/>
    <property type="project" value="UniProtKB-SubCell"/>
</dbReference>
<sequence length="140" mass="15615">MQFRTVQESDTAAVAGRFAESLKPGDVVALHGELGAGKSVFSRAVMRALGVTDAALPSPTFAIIQEYDGSHCRIAHMDWYRLDDAEEIDLLGVRDYFRPPWICLIEWPERARGLLPETAVTVELRCVDDDPDARLIEISR</sequence>
<proteinExistence type="inferred from homology"/>
<evidence type="ECO:0000256" key="5">
    <source>
        <dbReference type="ARBA" id="ARBA00022694"/>
    </source>
</evidence>
<evidence type="ECO:0000256" key="7">
    <source>
        <dbReference type="ARBA" id="ARBA00022741"/>
    </source>
</evidence>
<dbReference type="InterPro" id="IPR003442">
    <property type="entry name" value="T6A_TsaE"/>
</dbReference>
<evidence type="ECO:0000256" key="4">
    <source>
        <dbReference type="ARBA" id="ARBA00022490"/>
    </source>
</evidence>
<keyword evidence="12" id="KW-1185">Reference proteome</keyword>
<dbReference type="HOGENOM" id="CLU_087829_2_2_0"/>
<dbReference type="GO" id="GO:0046872">
    <property type="term" value="F:metal ion binding"/>
    <property type="evidence" value="ECO:0007669"/>
    <property type="project" value="UniProtKB-KW"/>
</dbReference>
<organism evidence="11 12">
    <name type="scientific">Mariprofundus ferrooxydans PV-1</name>
    <dbReference type="NCBI Taxonomy" id="314345"/>
    <lineage>
        <taxon>Bacteria</taxon>
        <taxon>Pseudomonadati</taxon>
        <taxon>Pseudomonadota</taxon>
        <taxon>Candidatius Mariprofundia</taxon>
        <taxon>Mariprofundales</taxon>
        <taxon>Mariprofundaceae</taxon>
        <taxon>Mariprofundus</taxon>
    </lineage>
</organism>
<evidence type="ECO:0000256" key="10">
    <source>
        <dbReference type="ARBA" id="ARBA00032441"/>
    </source>
</evidence>
<dbReference type="NCBIfam" id="TIGR00150">
    <property type="entry name" value="T6A_YjeE"/>
    <property type="match status" value="1"/>
</dbReference>
<keyword evidence="4" id="KW-0963">Cytoplasm</keyword>
<comment type="caution">
    <text evidence="11">The sequence shown here is derived from an EMBL/GenBank/DDBJ whole genome shotgun (WGS) entry which is preliminary data.</text>
</comment>
<dbReference type="FunCoup" id="Q0F0H1">
    <property type="interactions" value="279"/>
</dbReference>
<keyword evidence="7" id="KW-0547">Nucleotide-binding</keyword>
<comment type="subcellular location">
    <subcellularLocation>
        <location evidence="1">Cytoplasm</location>
    </subcellularLocation>
</comment>
<dbReference type="Pfam" id="PF02367">
    <property type="entry name" value="TsaE"/>
    <property type="match status" value="1"/>
</dbReference>
<name>Q0F0H1_9PROT</name>
<dbReference type="GO" id="GO:0005524">
    <property type="term" value="F:ATP binding"/>
    <property type="evidence" value="ECO:0007669"/>
    <property type="project" value="UniProtKB-KW"/>
</dbReference>
<evidence type="ECO:0000256" key="3">
    <source>
        <dbReference type="ARBA" id="ARBA00019010"/>
    </source>
</evidence>
<reference evidence="11 12" key="1">
    <citation type="submission" date="2006-09" db="EMBL/GenBank/DDBJ databases">
        <authorList>
            <person name="Emerson D."/>
            <person name="Ferriera S."/>
            <person name="Johnson J."/>
            <person name="Kravitz S."/>
            <person name="Halpern A."/>
            <person name="Remington K."/>
            <person name="Beeson K."/>
            <person name="Tran B."/>
            <person name="Rogers Y.-H."/>
            <person name="Friedman R."/>
            <person name="Venter J.C."/>
        </authorList>
    </citation>
    <scope>NUCLEOTIDE SEQUENCE [LARGE SCALE GENOMIC DNA]</scope>
    <source>
        <strain evidence="11 12">PV-1</strain>
    </source>
</reference>
<dbReference type="InParanoid" id="Q0F0H1"/>
<dbReference type="AlphaFoldDB" id="Q0F0H1"/>
<dbReference type="OrthoDB" id="9800307at2"/>
<evidence type="ECO:0000256" key="8">
    <source>
        <dbReference type="ARBA" id="ARBA00022840"/>
    </source>
</evidence>
<evidence type="ECO:0000256" key="9">
    <source>
        <dbReference type="ARBA" id="ARBA00022842"/>
    </source>
</evidence>
<accession>Q0F0H1</accession>
<dbReference type="RefSeq" id="WP_009851678.1">
    <property type="nucleotide sequence ID" value="NZ_DS022295.1"/>
</dbReference>
<evidence type="ECO:0000256" key="2">
    <source>
        <dbReference type="ARBA" id="ARBA00007599"/>
    </source>
</evidence>
<evidence type="ECO:0000313" key="12">
    <source>
        <dbReference type="Proteomes" id="UP000005297"/>
    </source>
</evidence>
<evidence type="ECO:0000313" key="11">
    <source>
        <dbReference type="EMBL" id="EAU55057.1"/>
    </source>
</evidence>
<dbReference type="InterPro" id="IPR027417">
    <property type="entry name" value="P-loop_NTPase"/>
</dbReference>
<comment type="similarity">
    <text evidence="2">Belongs to the TsaE family.</text>
</comment>
<dbReference type="PANTHER" id="PTHR33540:SF2">
    <property type="entry name" value="TRNA THREONYLCARBAMOYLADENOSINE BIOSYNTHESIS PROTEIN TSAE"/>
    <property type="match status" value="1"/>
</dbReference>